<protein>
    <recommendedName>
        <fullName evidence="1">Carbamoyltransferase C-terminal domain-containing protein</fullName>
    </recommendedName>
</protein>
<gene>
    <name evidence="2" type="ORF">ACD_4C00420G0002</name>
</gene>
<dbReference type="EMBL" id="AMFJ01000936">
    <property type="protein sequence ID" value="EKE26124.1"/>
    <property type="molecule type" value="Genomic_DNA"/>
</dbReference>
<proteinExistence type="predicted"/>
<dbReference type="InterPro" id="IPR051338">
    <property type="entry name" value="NodU/CmcH_Carbamoyltrnsfr"/>
</dbReference>
<sequence length="94" mass="11106">MLFVNNILEEKRNIVPSIVHLDWSARFQTVSEINNKKYYKLISQFNKLTNIPILLNTSFNDREAIVETPQDALSTFIKTNIDYLIIWNYLISKK</sequence>
<dbReference type="AlphaFoldDB" id="K2G7T7"/>
<organism evidence="2">
    <name type="scientific">uncultured bacterium</name>
    <name type="common">gcode 4</name>
    <dbReference type="NCBI Taxonomy" id="1234023"/>
    <lineage>
        <taxon>Bacteria</taxon>
        <taxon>environmental samples</taxon>
    </lineage>
</organism>
<reference evidence="2" key="1">
    <citation type="journal article" date="2012" name="Science">
        <title>Fermentation, hydrogen, and sulfur metabolism in multiple uncultivated bacterial phyla.</title>
        <authorList>
            <person name="Wrighton K.C."/>
            <person name="Thomas B.C."/>
            <person name="Sharon I."/>
            <person name="Miller C.S."/>
            <person name="Castelle C.J."/>
            <person name="VerBerkmoes N.C."/>
            <person name="Wilkins M.J."/>
            <person name="Hettich R.L."/>
            <person name="Lipton M.S."/>
            <person name="Williams K.H."/>
            <person name="Long P.E."/>
            <person name="Banfield J.F."/>
        </authorList>
    </citation>
    <scope>NUCLEOTIDE SEQUENCE [LARGE SCALE GENOMIC DNA]</scope>
</reference>
<name>K2G7T7_9BACT</name>
<dbReference type="Pfam" id="PF16861">
    <property type="entry name" value="Carbam_trans_C"/>
    <property type="match status" value="1"/>
</dbReference>
<feature type="domain" description="Carbamoyltransferase C-terminal" evidence="1">
    <location>
        <begin position="1"/>
        <end position="93"/>
    </location>
</feature>
<dbReference type="InterPro" id="IPR038152">
    <property type="entry name" value="Carbam_trans_C_sf"/>
</dbReference>
<dbReference type="Gene3D" id="3.90.870.20">
    <property type="entry name" value="Carbamoyltransferase, C-terminal domain"/>
    <property type="match status" value="1"/>
</dbReference>
<dbReference type="PANTHER" id="PTHR34847">
    <property type="entry name" value="NODULATION PROTEIN U"/>
    <property type="match status" value="1"/>
</dbReference>
<comment type="caution">
    <text evidence="2">The sequence shown here is derived from an EMBL/GenBank/DDBJ whole genome shotgun (WGS) entry which is preliminary data.</text>
</comment>
<accession>K2G7T7</accession>
<dbReference type="InterPro" id="IPR031730">
    <property type="entry name" value="Carbam_trans_C"/>
</dbReference>
<evidence type="ECO:0000313" key="2">
    <source>
        <dbReference type="EMBL" id="EKE26124.1"/>
    </source>
</evidence>
<dbReference type="PANTHER" id="PTHR34847:SF1">
    <property type="entry name" value="NODULATION PROTEIN U"/>
    <property type="match status" value="1"/>
</dbReference>
<evidence type="ECO:0000259" key="1">
    <source>
        <dbReference type="Pfam" id="PF16861"/>
    </source>
</evidence>